<reference evidence="1" key="1">
    <citation type="submission" date="2018-05" db="EMBL/GenBank/DDBJ databases">
        <authorList>
            <person name="Lanie J.A."/>
            <person name="Ng W.-L."/>
            <person name="Kazmierczak K.M."/>
            <person name="Andrzejewski T.M."/>
            <person name="Davidsen T.M."/>
            <person name="Wayne K.J."/>
            <person name="Tettelin H."/>
            <person name="Glass J.I."/>
            <person name="Rusch D."/>
            <person name="Podicherti R."/>
            <person name="Tsui H.-C.T."/>
            <person name="Winkler M.E."/>
        </authorList>
    </citation>
    <scope>NUCLEOTIDE SEQUENCE</scope>
</reference>
<evidence type="ECO:0000313" key="1">
    <source>
        <dbReference type="EMBL" id="SVE10816.1"/>
    </source>
</evidence>
<accession>A0A383AS98</accession>
<sequence length="52" mass="5734">MSKRLIKACLLFWFASLPLLDAAKVVTREGKTYHGKVVWGNKGDLNVTGQDG</sequence>
<feature type="non-terminal residue" evidence="1">
    <location>
        <position position="52"/>
    </location>
</feature>
<gene>
    <name evidence="1" type="ORF">METZ01_LOCUS463670</name>
</gene>
<dbReference type="EMBL" id="UINC01194636">
    <property type="protein sequence ID" value="SVE10816.1"/>
    <property type="molecule type" value="Genomic_DNA"/>
</dbReference>
<proteinExistence type="predicted"/>
<protein>
    <submittedName>
        <fullName evidence="1">Uncharacterized protein</fullName>
    </submittedName>
</protein>
<organism evidence="1">
    <name type="scientific">marine metagenome</name>
    <dbReference type="NCBI Taxonomy" id="408172"/>
    <lineage>
        <taxon>unclassified sequences</taxon>
        <taxon>metagenomes</taxon>
        <taxon>ecological metagenomes</taxon>
    </lineage>
</organism>
<dbReference type="AlphaFoldDB" id="A0A383AS98"/>
<name>A0A383AS98_9ZZZZ</name>